<evidence type="ECO:0000256" key="1">
    <source>
        <dbReference type="SAM" id="MobiDB-lite"/>
    </source>
</evidence>
<keyword evidence="3" id="KW-1185">Reference proteome</keyword>
<accession>A0A1H2SJZ6</accession>
<dbReference type="AlphaFoldDB" id="A0A1H2SJZ6"/>
<dbReference type="Proteomes" id="UP000199515">
    <property type="component" value="Unassembled WGS sequence"/>
</dbReference>
<dbReference type="STRING" id="589385.SAMN05421504_101250"/>
<protein>
    <submittedName>
        <fullName evidence="2">Uncharacterized protein</fullName>
    </submittedName>
</protein>
<organism evidence="2 3">
    <name type="scientific">Amycolatopsis xylanica</name>
    <dbReference type="NCBI Taxonomy" id="589385"/>
    <lineage>
        <taxon>Bacteria</taxon>
        <taxon>Bacillati</taxon>
        <taxon>Actinomycetota</taxon>
        <taxon>Actinomycetes</taxon>
        <taxon>Pseudonocardiales</taxon>
        <taxon>Pseudonocardiaceae</taxon>
        <taxon>Amycolatopsis</taxon>
    </lineage>
</organism>
<name>A0A1H2SJZ6_9PSEU</name>
<sequence>MSRYDAKPWLGRCDERMRDAPPAPGTSLPAAFRRSVEAAPGPMYRDRELAHVLSDAGVRAIVCSQSEWNPYISGVAASSEVRIALTTSQLDGGSVHGCPGDDATPRPTSRYAYCPSGTVRGLAGQAR</sequence>
<reference evidence="2 3" key="1">
    <citation type="submission" date="2016-10" db="EMBL/GenBank/DDBJ databases">
        <authorList>
            <person name="de Groot N.N."/>
        </authorList>
    </citation>
    <scope>NUCLEOTIDE SEQUENCE [LARGE SCALE GENOMIC DNA]</scope>
    <source>
        <strain evidence="2 3">CPCC 202699</strain>
    </source>
</reference>
<evidence type="ECO:0000313" key="2">
    <source>
        <dbReference type="EMBL" id="SDW31956.1"/>
    </source>
</evidence>
<dbReference type="EMBL" id="FNON01000001">
    <property type="protein sequence ID" value="SDW31956.1"/>
    <property type="molecule type" value="Genomic_DNA"/>
</dbReference>
<proteinExistence type="predicted"/>
<gene>
    <name evidence="2" type="ORF">SAMN05421504_101250</name>
</gene>
<evidence type="ECO:0000313" key="3">
    <source>
        <dbReference type="Proteomes" id="UP000199515"/>
    </source>
</evidence>
<feature type="region of interest" description="Disordered" evidence="1">
    <location>
        <begin position="91"/>
        <end position="111"/>
    </location>
</feature>